<dbReference type="AlphaFoldDB" id="G7ILR6"/>
<organism evidence="2 4">
    <name type="scientific">Medicago truncatula</name>
    <name type="common">Barrel medic</name>
    <name type="synonym">Medicago tribuloides</name>
    <dbReference type="NCBI Taxonomy" id="3880"/>
    <lineage>
        <taxon>Eukaryota</taxon>
        <taxon>Viridiplantae</taxon>
        <taxon>Streptophyta</taxon>
        <taxon>Embryophyta</taxon>
        <taxon>Tracheophyta</taxon>
        <taxon>Spermatophyta</taxon>
        <taxon>Magnoliopsida</taxon>
        <taxon>eudicotyledons</taxon>
        <taxon>Gunneridae</taxon>
        <taxon>Pentapetalae</taxon>
        <taxon>rosids</taxon>
        <taxon>fabids</taxon>
        <taxon>Fabales</taxon>
        <taxon>Fabaceae</taxon>
        <taxon>Papilionoideae</taxon>
        <taxon>50 kb inversion clade</taxon>
        <taxon>NPAAA clade</taxon>
        <taxon>Hologalegina</taxon>
        <taxon>IRL clade</taxon>
        <taxon>Trifolieae</taxon>
        <taxon>Medicago</taxon>
    </lineage>
</organism>
<dbReference type="HOGENOM" id="CLU_2112482_0_0_1"/>
<accession>G7ILR6</accession>
<keyword evidence="1" id="KW-1133">Transmembrane helix</keyword>
<feature type="transmembrane region" description="Helical" evidence="1">
    <location>
        <begin position="75"/>
        <end position="99"/>
    </location>
</feature>
<dbReference type="EnsemblPlants" id="AES64421">
    <property type="protein sequence ID" value="AES64421"/>
    <property type="gene ID" value="MTR_2g025210"/>
</dbReference>
<gene>
    <name evidence="2" type="ordered locus">MTR_2g025210</name>
</gene>
<dbReference type="PaxDb" id="3880-AES64421"/>
<dbReference type="Proteomes" id="UP000002051">
    <property type="component" value="Chromosome 2"/>
</dbReference>
<keyword evidence="4" id="KW-1185">Reference proteome</keyword>
<proteinExistence type="predicted"/>
<reference evidence="2 4" key="1">
    <citation type="journal article" date="2011" name="Nature">
        <title>The Medicago genome provides insight into the evolution of rhizobial symbioses.</title>
        <authorList>
            <person name="Young N.D."/>
            <person name="Debelle F."/>
            <person name="Oldroyd G.E."/>
            <person name="Geurts R."/>
            <person name="Cannon S.B."/>
            <person name="Udvardi M.K."/>
            <person name="Benedito V.A."/>
            <person name="Mayer K.F."/>
            <person name="Gouzy J."/>
            <person name="Schoof H."/>
            <person name="Van de Peer Y."/>
            <person name="Proost S."/>
            <person name="Cook D.R."/>
            <person name="Meyers B.C."/>
            <person name="Spannagl M."/>
            <person name="Cheung F."/>
            <person name="De Mita S."/>
            <person name="Krishnakumar V."/>
            <person name="Gundlach H."/>
            <person name="Zhou S."/>
            <person name="Mudge J."/>
            <person name="Bharti A.K."/>
            <person name="Murray J.D."/>
            <person name="Naoumkina M.A."/>
            <person name="Rosen B."/>
            <person name="Silverstein K.A."/>
            <person name="Tang H."/>
            <person name="Rombauts S."/>
            <person name="Zhao P.X."/>
            <person name="Zhou P."/>
            <person name="Barbe V."/>
            <person name="Bardou P."/>
            <person name="Bechner M."/>
            <person name="Bellec A."/>
            <person name="Berger A."/>
            <person name="Berges H."/>
            <person name="Bidwell S."/>
            <person name="Bisseling T."/>
            <person name="Choisne N."/>
            <person name="Couloux A."/>
            <person name="Denny R."/>
            <person name="Deshpande S."/>
            <person name="Dai X."/>
            <person name="Doyle J.J."/>
            <person name="Dudez A.M."/>
            <person name="Farmer A.D."/>
            <person name="Fouteau S."/>
            <person name="Franken C."/>
            <person name="Gibelin C."/>
            <person name="Gish J."/>
            <person name="Goldstein S."/>
            <person name="Gonzalez A.J."/>
            <person name="Green P.J."/>
            <person name="Hallab A."/>
            <person name="Hartog M."/>
            <person name="Hua A."/>
            <person name="Humphray S.J."/>
            <person name="Jeong D.H."/>
            <person name="Jing Y."/>
            <person name="Jocker A."/>
            <person name="Kenton S.M."/>
            <person name="Kim D.J."/>
            <person name="Klee K."/>
            <person name="Lai H."/>
            <person name="Lang C."/>
            <person name="Lin S."/>
            <person name="Macmil S.L."/>
            <person name="Magdelenat G."/>
            <person name="Matthews L."/>
            <person name="McCorrison J."/>
            <person name="Monaghan E.L."/>
            <person name="Mun J.H."/>
            <person name="Najar F.Z."/>
            <person name="Nicholson C."/>
            <person name="Noirot C."/>
            <person name="O'Bleness M."/>
            <person name="Paule C.R."/>
            <person name="Poulain J."/>
            <person name="Prion F."/>
            <person name="Qin B."/>
            <person name="Qu C."/>
            <person name="Retzel E.F."/>
            <person name="Riddle C."/>
            <person name="Sallet E."/>
            <person name="Samain S."/>
            <person name="Samson N."/>
            <person name="Sanders I."/>
            <person name="Saurat O."/>
            <person name="Scarpelli C."/>
            <person name="Schiex T."/>
            <person name="Segurens B."/>
            <person name="Severin A.J."/>
            <person name="Sherrier D.J."/>
            <person name="Shi R."/>
            <person name="Sims S."/>
            <person name="Singer S.R."/>
            <person name="Sinharoy S."/>
            <person name="Sterck L."/>
            <person name="Viollet A."/>
            <person name="Wang B.B."/>
            <person name="Wang K."/>
            <person name="Wang M."/>
            <person name="Wang X."/>
            <person name="Warfsmann J."/>
            <person name="Weissenbach J."/>
            <person name="White D.D."/>
            <person name="White J.D."/>
            <person name="Wiley G.B."/>
            <person name="Wincker P."/>
            <person name="Xing Y."/>
            <person name="Yang L."/>
            <person name="Yao Z."/>
            <person name="Ying F."/>
            <person name="Zhai J."/>
            <person name="Zhou L."/>
            <person name="Zuber A."/>
            <person name="Denarie J."/>
            <person name="Dixon R.A."/>
            <person name="May G.D."/>
            <person name="Schwartz D.C."/>
            <person name="Rogers J."/>
            <person name="Quetier F."/>
            <person name="Town C.D."/>
            <person name="Roe B.A."/>
        </authorList>
    </citation>
    <scope>NUCLEOTIDE SEQUENCE [LARGE SCALE GENOMIC DNA]</scope>
    <source>
        <strain evidence="2">A17</strain>
        <strain evidence="3 4">cv. Jemalong A17</strain>
    </source>
</reference>
<evidence type="ECO:0000313" key="3">
    <source>
        <dbReference type="EnsemblPlants" id="AES64421"/>
    </source>
</evidence>
<reference evidence="3" key="3">
    <citation type="submission" date="2015-04" db="UniProtKB">
        <authorList>
            <consortium name="EnsemblPlants"/>
        </authorList>
    </citation>
    <scope>IDENTIFICATION</scope>
    <source>
        <strain evidence="3">cv. Jemalong A17</strain>
    </source>
</reference>
<keyword evidence="1" id="KW-0472">Membrane</keyword>
<name>G7ILR6_MEDTR</name>
<sequence length="115" mass="13276">MASKESITVPAACRRTQTKLYDHDLDCYIRVFNIDATVGDVASIAQKSLRLQHIVFTFTLKSILIKLFHDTSCKLLTLGILDVVLMIYIHLHCGWFASARINNPRLFKRLLWLVW</sequence>
<dbReference type="EMBL" id="CM001218">
    <property type="protein sequence ID" value="AES64421.1"/>
    <property type="molecule type" value="Genomic_DNA"/>
</dbReference>
<evidence type="ECO:0000313" key="4">
    <source>
        <dbReference type="Proteomes" id="UP000002051"/>
    </source>
</evidence>
<keyword evidence="1 2" id="KW-0812">Transmembrane</keyword>
<reference evidence="2 4" key="2">
    <citation type="journal article" date="2014" name="BMC Genomics">
        <title>An improved genome release (version Mt4.0) for the model legume Medicago truncatula.</title>
        <authorList>
            <person name="Tang H."/>
            <person name="Krishnakumar V."/>
            <person name="Bidwell S."/>
            <person name="Rosen B."/>
            <person name="Chan A."/>
            <person name="Zhou S."/>
            <person name="Gentzbittel L."/>
            <person name="Childs K.L."/>
            <person name="Yandell M."/>
            <person name="Gundlach H."/>
            <person name="Mayer K.F."/>
            <person name="Schwartz D.C."/>
            <person name="Town C.D."/>
        </authorList>
    </citation>
    <scope>GENOME REANNOTATION</scope>
    <source>
        <strain evidence="3 4">cv. Jemalong A17</strain>
    </source>
</reference>
<evidence type="ECO:0000256" key="1">
    <source>
        <dbReference type="SAM" id="Phobius"/>
    </source>
</evidence>
<evidence type="ECO:0000313" key="2">
    <source>
        <dbReference type="EMBL" id="AES64421.1"/>
    </source>
</evidence>
<protein>
    <submittedName>
        <fullName evidence="2">Transmembrane protein, putative</fullName>
    </submittedName>
</protein>